<dbReference type="PANTHER" id="PTHR31274:SF1">
    <property type="entry name" value="AGL149CP"/>
    <property type="match status" value="1"/>
</dbReference>
<organism evidence="7 8">
    <name type="scientific">Botryobasidium botryosum (strain FD-172 SS1)</name>
    <dbReference type="NCBI Taxonomy" id="930990"/>
    <lineage>
        <taxon>Eukaryota</taxon>
        <taxon>Fungi</taxon>
        <taxon>Dikarya</taxon>
        <taxon>Basidiomycota</taxon>
        <taxon>Agaricomycotina</taxon>
        <taxon>Agaricomycetes</taxon>
        <taxon>Cantharellales</taxon>
        <taxon>Botryobasidiaceae</taxon>
        <taxon>Botryobasidium</taxon>
    </lineage>
</organism>
<evidence type="ECO:0000256" key="6">
    <source>
        <dbReference type="SAM" id="Phobius"/>
    </source>
</evidence>
<keyword evidence="4 6" id="KW-0472">Membrane</keyword>
<evidence type="ECO:0000256" key="4">
    <source>
        <dbReference type="ARBA" id="ARBA00023136"/>
    </source>
</evidence>
<feature type="region of interest" description="Disordered" evidence="5">
    <location>
        <begin position="202"/>
        <end position="232"/>
    </location>
</feature>
<feature type="transmembrane region" description="Helical" evidence="6">
    <location>
        <begin position="484"/>
        <end position="501"/>
    </location>
</feature>
<dbReference type="AlphaFoldDB" id="A0A067N012"/>
<dbReference type="STRING" id="930990.A0A067N012"/>
<evidence type="ECO:0000256" key="2">
    <source>
        <dbReference type="ARBA" id="ARBA00022692"/>
    </source>
</evidence>
<dbReference type="HOGENOM" id="CLU_021924_1_0_1"/>
<evidence type="ECO:0000256" key="5">
    <source>
        <dbReference type="SAM" id="MobiDB-lite"/>
    </source>
</evidence>
<dbReference type="InterPro" id="IPR040254">
    <property type="entry name" value="Ecm3-like"/>
</dbReference>
<feature type="transmembrane region" description="Helical" evidence="6">
    <location>
        <begin position="144"/>
        <end position="162"/>
    </location>
</feature>
<evidence type="ECO:0000313" key="8">
    <source>
        <dbReference type="Proteomes" id="UP000027195"/>
    </source>
</evidence>
<feature type="transmembrane region" description="Helical" evidence="6">
    <location>
        <begin position="107"/>
        <end position="132"/>
    </location>
</feature>
<gene>
    <name evidence="7" type="ORF">BOTBODRAFT_155504</name>
</gene>
<feature type="transmembrane region" description="Helical" evidence="6">
    <location>
        <begin position="6"/>
        <end position="32"/>
    </location>
</feature>
<keyword evidence="8" id="KW-1185">Reference proteome</keyword>
<keyword evidence="2 6" id="KW-0812">Transmembrane</keyword>
<sequence length="502" mass="53731">MPTMLSIGALIWVAIRPLLKMILSTSFGFILTRCDLFPVIAAKGAGQVLLNVTMPSLLFSKIVPAFTPQNVKALGPLLLVGILYQALGLAQAWIIRQFFWVPRRFHYGILAAGIWSNWGDVPLAVATSITSAAPFNGKQDSDLAVAYISVFILVFYVTLFPAGGHRLIAADFNGANISDDETERSAPRPFQILWARITGGTTNTTSVSSKPDSPLDDVEKGDMKSSSEQPLAWPAVDQIGVSPIDSLPESPATAKHVSFSPEGTPKMRTPTLPLPMTPVISIVSTTVMGSESDTRPSQSAATGPRFAGRIVDRTIRVLRSFMTPVTITICTSFVIALVKPLKDLFVPSIPSSSLIPLAPDGNPPLYFIYDTAQFLGNASIPLGLITLGSALAKMEIPRPLIKAPLGAILSLAACKMIILPVIGVCIVQGLTHPGGLIDPDDKVLRFVCIFFSCVPTATSQVFLTQVYSPDGDASTLSTFLIPQYALMAVSMTALICYTLNIL</sequence>
<feature type="transmembrane region" description="Helical" evidence="6">
    <location>
        <begin position="404"/>
        <end position="431"/>
    </location>
</feature>
<dbReference type="InterPro" id="IPR004776">
    <property type="entry name" value="Mem_transp_PIN-like"/>
</dbReference>
<dbReference type="Proteomes" id="UP000027195">
    <property type="component" value="Unassembled WGS sequence"/>
</dbReference>
<dbReference type="PANTHER" id="PTHR31274">
    <property type="entry name" value="PROTEIN ECM3"/>
    <property type="match status" value="1"/>
</dbReference>
<dbReference type="GO" id="GO:0016020">
    <property type="term" value="C:membrane"/>
    <property type="evidence" value="ECO:0007669"/>
    <property type="project" value="UniProtKB-SubCell"/>
</dbReference>
<feature type="transmembrane region" description="Helical" evidence="6">
    <location>
        <begin position="44"/>
        <end position="67"/>
    </location>
</feature>
<dbReference type="OrthoDB" id="435607at2759"/>
<accession>A0A067N012</accession>
<keyword evidence="3 6" id="KW-1133">Transmembrane helix</keyword>
<dbReference type="Pfam" id="PF03547">
    <property type="entry name" value="Mem_trans"/>
    <property type="match status" value="1"/>
</dbReference>
<dbReference type="InParanoid" id="A0A067N012"/>
<reference evidence="8" key="1">
    <citation type="journal article" date="2014" name="Proc. Natl. Acad. Sci. U.S.A.">
        <title>Extensive sampling of basidiomycete genomes demonstrates inadequacy of the white-rot/brown-rot paradigm for wood decay fungi.</title>
        <authorList>
            <person name="Riley R."/>
            <person name="Salamov A.A."/>
            <person name="Brown D.W."/>
            <person name="Nagy L.G."/>
            <person name="Floudas D."/>
            <person name="Held B.W."/>
            <person name="Levasseur A."/>
            <person name="Lombard V."/>
            <person name="Morin E."/>
            <person name="Otillar R."/>
            <person name="Lindquist E.A."/>
            <person name="Sun H."/>
            <person name="LaButti K.M."/>
            <person name="Schmutz J."/>
            <person name="Jabbour D."/>
            <person name="Luo H."/>
            <person name="Baker S.E."/>
            <person name="Pisabarro A.G."/>
            <person name="Walton J.D."/>
            <person name="Blanchette R.A."/>
            <person name="Henrissat B."/>
            <person name="Martin F."/>
            <person name="Cullen D."/>
            <person name="Hibbett D.S."/>
            <person name="Grigoriev I.V."/>
        </authorList>
    </citation>
    <scope>NUCLEOTIDE SEQUENCE [LARGE SCALE GENOMIC DNA]</scope>
    <source>
        <strain evidence="8">FD-172 SS1</strain>
    </source>
</reference>
<feature type="transmembrane region" description="Helical" evidence="6">
    <location>
        <begin position="317"/>
        <end position="338"/>
    </location>
</feature>
<protein>
    <recommendedName>
        <fullName evidence="9">Auxin efflux carrier</fullName>
    </recommendedName>
</protein>
<feature type="region of interest" description="Disordered" evidence="5">
    <location>
        <begin position="244"/>
        <end position="272"/>
    </location>
</feature>
<feature type="transmembrane region" description="Helical" evidence="6">
    <location>
        <begin position="443"/>
        <end position="463"/>
    </location>
</feature>
<dbReference type="GO" id="GO:0055085">
    <property type="term" value="P:transmembrane transport"/>
    <property type="evidence" value="ECO:0007669"/>
    <property type="project" value="InterPro"/>
</dbReference>
<evidence type="ECO:0000313" key="7">
    <source>
        <dbReference type="EMBL" id="KDQ17492.1"/>
    </source>
</evidence>
<evidence type="ECO:0008006" key="9">
    <source>
        <dbReference type="Google" id="ProtNLM"/>
    </source>
</evidence>
<evidence type="ECO:0000256" key="1">
    <source>
        <dbReference type="ARBA" id="ARBA00004141"/>
    </source>
</evidence>
<proteinExistence type="predicted"/>
<comment type="subcellular location">
    <subcellularLocation>
        <location evidence="1">Membrane</location>
        <topology evidence="1">Multi-pass membrane protein</topology>
    </subcellularLocation>
</comment>
<feature type="transmembrane region" description="Helical" evidence="6">
    <location>
        <begin position="73"/>
        <end position="95"/>
    </location>
</feature>
<dbReference type="EMBL" id="KL198023">
    <property type="protein sequence ID" value="KDQ17492.1"/>
    <property type="molecule type" value="Genomic_DNA"/>
</dbReference>
<evidence type="ECO:0000256" key="3">
    <source>
        <dbReference type="ARBA" id="ARBA00022989"/>
    </source>
</evidence>
<name>A0A067N012_BOTB1</name>